<evidence type="ECO:0000313" key="1">
    <source>
        <dbReference type="EMBL" id="TSC92668.1"/>
    </source>
</evidence>
<dbReference type="AlphaFoldDB" id="A0A554LIJ8"/>
<name>A0A554LIJ8_9BACT</name>
<accession>A0A554LIJ8</accession>
<evidence type="ECO:0000313" key="2">
    <source>
        <dbReference type="Proteomes" id="UP000315689"/>
    </source>
</evidence>
<organism evidence="1 2">
    <name type="scientific">Candidatus Berkelbacteria bacterium Licking1014_7</name>
    <dbReference type="NCBI Taxonomy" id="2017147"/>
    <lineage>
        <taxon>Bacteria</taxon>
        <taxon>Candidatus Berkelbacteria</taxon>
    </lineage>
</organism>
<dbReference type="Proteomes" id="UP000315689">
    <property type="component" value="Unassembled WGS sequence"/>
</dbReference>
<proteinExistence type="predicted"/>
<reference evidence="1 2" key="1">
    <citation type="submission" date="2017-07" db="EMBL/GenBank/DDBJ databases">
        <title>Mechanisms for carbon and nitrogen cycling indicate functional differentiation within the Candidate Phyla Radiation.</title>
        <authorList>
            <person name="Danczak R.E."/>
            <person name="Johnston M.D."/>
            <person name="Kenah C."/>
            <person name="Slattery M."/>
            <person name="Wrighton K.C."/>
            <person name="Wilkins M.J."/>
        </authorList>
    </citation>
    <scope>NUCLEOTIDE SEQUENCE [LARGE SCALE GENOMIC DNA]</scope>
    <source>
        <strain evidence="1">Licking1014_7</strain>
    </source>
</reference>
<comment type="caution">
    <text evidence="1">The sequence shown here is derived from an EMBL/GenBank/DDBJ whole genome shotgun (WGS) entry which is preliminary data.</text>
</comment>
<gene>
    <name evidence="1" type="ORF">CEN89_536</name>
</gene>
<protein>
    <submittedName>
        <fullName evidence="1">Uncharacterized protein</fullName>
    </submittedName>
</protein>
<sequence>MTNDTFVKRNLIRITFCIIVFILLLTTLAKSQPHPIKELYQTKITSHSQYDYISHLPGARSRGKIYFNAKHPEQSLYAPQNPINQTLQPFFSIEYLINYKERLYLKIQYPLTADHQKTRDFEKSL</sequence>
<dbReference type="EMBL" id="VMGK01000017">
    <property type="protein sequence ID" value="TSC92668.1"/>
    <property type="molecule type" value="Genomic_DNA"/>
</dbReference>